<reference evidence="7 8" key="1">
    <citation type="journal article" date="2016" name="Front. Microbiol.">
        <title>Comprehensive Phylogenetic Analysis of Bovine Non-aureus Staphylococci Species Based on Whole-Genome Sequencing.</title>
        <authorList>
            <person name="Naushad S."/>
            <person name="Barkema H.W."/>
            <person name="Luby C."/>
            <person name="Condas L.A."/>
            <person name="Nobrega D.B."/>
            <person name="Carson D.A."/>
            <person name="De Buck J."/>
        </authorList>
    </citation>
    <scope>NUCLEOTIDE SEQUENCE [LARGE SCALE GENOMIC DNA]</scope>
    <source>
        <strain evidence="7 8">SNUC 2204</strain>
    </source>
</reference>
<proteinExistence type="inferred from homology"/>
<comment type="pathway">
    <text evidence="1">Ketone degradation; acetoin degradation.</text>
</comment>
<dbReference type="PRINTS" id="PR01270">
    <property type="entry name" value="HDASUPER"/>
</dbReference>
<dbReference type="Proteomes" id="UP000241209">
    <property type="component" value="Unassembled WGS sequence"/>
</dbReference>
<dbReference type="PRINTS" id="PR01272">
    <property type="entry name" value="ACUCPROTEIN"/>
</dbReference>
<dbReference type="InterPro" id="IPR003085">
    <property type="entry name" value="AcuC"/>
</dbReference>
<evidence type="ECO:0000256" key="1">
    <source>
        <dbReference type="ARBA" id="ARBA00005101"/>
    </source>
</evidence>
<dbReference type="InterPro" id="IPR023801">
    <property type="entry name" value="His_deacetylse_dom"/>
</dbReference>
<dbReference type="InterPro" id="IPR000286">
    <property type="entry name" value="HDACs"/>
</dbReference>
<gene>
    <name evidence="7" type="ORF">BU072_06695</name>
</gene>
<name>A0A2T4PTJ7_9STAP</name>
<dbReference type="SUPFAM" id="SSF52768">
    <property type="entry name" value="Arginase/deacetylase"/>
    <property type="match status" value="1"/>
</dbReference>
<evidence type="ECO:0000256" key="3">
    <source>
        <dbReference type="ARBA" id="ARBA00020218"/>
    </source>
</evidence>
<dbReference type="UniPathway" id="UPA00040"/>
<evidence type="ECO:0000313" key="8">
    <source>
        <dbReference type="Proteomes" id="UP000241209"/>
    </source>
</evidence>
<accession>A0A2T4PTJ7</accession>
<dbReference type="STRING" id="1167632.GCA_000286335_01855"/>
<dbReference type="PANTHER" id="PTHR10625">
    <property type="entry name" value="HISTONE DEACETYLASE HDAC1-RELATED"/>
    <property type="match status" value="1"/>
</dbReference>
<evidence type="ECO:0000256" key="2">
    <source>
        <dbReference type="ARBA" id="ARBA00005947"/>
    </source>
</evidence>
<dbReference type="CDD" id="cd09994">
    <property type="entry name" value="HDAC_AcuC_like"/>
    <property type="match status" value="1"/>
</dbReference>
<evidence type="ECO:0000256" key="5">
    <source>
        <dbReference type="ARBA" id="ARBA00024669"/>
    </source>
</evidence>
<sequence length="382" mass="43470">MTNVKYVYSEDLLKYRFSDSHPFNQMRLKLTTDLLFDLDVLTSEHIIAPRVATDEELQLVHEPNYIEAIKKAGNGELPLDEYEKYGLNSEDTPQFINMHENSARVVGGTLTAVDVVMTGDAVRACHLGGGLHHGFKGKASGFCIYNDSAVAIQYMQSKYNQRVLYIDTDAHHGDGVQWSFYTNEDVMNYSIHETGRYLFPGTGALTERGDGKGFGTTVNVPLDAYTEDDSYIDVFKETIEAVCEAYKPDIILSVNGVDIHYLDPLTHLSCTLDTLYKIPYIVKDLADKYCDGKIIMIGGGGYNIWRVVPRAWSHVWFALNDLETPNKPIPQTWLQKYQKLAPVPLPTTWVDEKEDYMDIPRRTEISEKNNNTKIRILDWFKK</sequence>
<dbReference type="GO" id="GO:0040029">
    <property type="term" value="P:epigenetic regulation of gene expression"/>
    <property type="evidence" value="ECO:0007669"/>
    <property type="project" value="TreeGrafter"/>
</dbReference>
<keyword evidence="4" id="KW-0006">Acetoin catabolism</keyword>
<organism evidence="7 8">
    <name type="scientific">Mammaliicoccus vitulinus</name>
    <dbReference type="NCBI Taxonomy" id="71237"/>
    <lineage>
        <taxon>Bacteria</taxon>
        <taxon>Bacillati</taxon>
        <taxon>Bacillota</taxon>
        <taxon>Bacilli</taxon>
        <taxon>Bacillales</taxon>
        <taxon>Staphylococcaceae</taxon>
        <taxon>Mammaliicoccus</taxon>
    </lineage>
</organism>
<dbReference type="Gene3D" id="3.40.800.20">
    <property type="entry name" value="Histone deacetylase domain"/>
    <property type="match status" value="1"/>
</dbReference>
<dbReference type="Pfam" id="PF00850">
    <property type="entry name" value="Hist_deacetyl"/>
    <property type="match status" value="1"/>
</dbReference>
<dbReference type="EMBL" id="PZFK01000011">
    <property type="protein sequence ID" value="PTI29707.1"/>
    <property type="molecule type" value="Genomic_DNA"/>
</dbReference>
<feature type="domain" description="Histone deacetylase" evidence="6">
    <location>
        <begin position="21"/>
        <end position="317"/>
    </location>
</feature>
<dbReference type="AlphaFoldDB" id="A0A2T4PTJ7"/>
<comment type="caution">
    <text evidence="7">The sequence shown here is derived from an EMBL/GenBank/DDBJ whole genome shotgun (WGS) entry which is preliminary data.</text>
</comment>
<dbReference type="InterPro" id="IPR037138">
    <property type="entry name" value="His_deacetylse_dom_sf"/>
</dbReference>
<comment type="function">
    <text evidence="5">Role in growth on acetoin or butanediol. Involved in the breakdown of these compounds used as a carbon source.</text>
</comment>
<dbReference type="InterPro" id="IPR023696">
    <property type="entry name" value="Ureohydrolase_dom_sf"/>
</dbReference>
<dbReference type="GO" id="GO:0004407">
    <property type="term" value="F:histone deacetylase activity"/>
    <property type="evidence" value="ECO:0007669"/>
    <property type="project" value="TreeGrafter"/>
</dbReference>
<evidence type="ECO:0000259" key="6">
    <source>
        <dbReference type="Pfam" id="PF00850"/>
    </source>
</evidence>
<dbReference type="RefSeq" id="WP_107556989.1">
    <property type="nucleotide sequence ID" value="NZ_CANQVP010000077.1"/>
</dbReference>
<evidence type="ECO:0000313" key="7">
    <source>
        <dbReference type="EMBL" id="PTI29707.1"/>
    </source>
</evidence>
<comment type="similarity">
    <text evidence="2">Belongs to the histone deacetylase family.</text>
</comment>
<protein>
    <recommendedName>
        <fullName evidence="3">Acetoin utilization protein AcuC</fullName>
    </recommendedName>
</protein>
<evidence type="ECO:0000256" key="4">
    <source>
        <dbReference type="ARBA" id="ARBA00022627"/>
    </source>
</evidence>
<dbReference type="PANTHER" id="PTHR10625:SF10">
    <property type="entry name" value="HISTONE DEACETYLASE HDAC1"/>
    <property type="match status" value="1"/>
</dbReference>
<dbReference type="GO" id="GO:0045150">
    <property type="term" value="P:acetoin catabolic process"/>
    <property type="evidence" value="ECO:0007669"/>
    <property type="project" value="UniProtKB-UniPathway"/>
</dbReference>